<dbReference type="Proteomes" id="UP001596139">
    <property type="component" value="Unassembled WGS sequence"/>
</dbReference>
<evidence type="ECO:0000313" key="2">
    <source>
        <dbReference type="EMBL" id="MFC6061272.1"/>
    </source>
</evidence>
<name>A0ABW1MDZ4_9ACTN</name>
<evidence type="ECO:0000256" key="1">
    <source>
        <dbReference type="SAM" id="SignalP"/>
    </source>
</evidence>
<keyword evidence="1" id="KW-0732">Signal</keyword>
<accession>A0ABW1MDZ4</accession>
<proteinExistence type="predicted"/>
<keyword evidence="3" id="KW-1185">Reference proteome</keyword>
<feature type="signal peptide" evidence="1">
    <location>
        <begin position="1"/>
        <end position="34"/>
    </location>
</feature>
<comment type="caution">
    <text evidence="2">The sequence shown here is derived from an EMBL/GenBank/DDBJ whole genome shotgun (WGS) entry which is preliminary data.</text>
</comment>
<reference evidence="3" key="1">
    <citation type="journal article" date="2019" name="Int. J. Syst. Evol. Microbiol.">
        <title>The Global Catalogue of Microorganisms (GCM) 10K type strain sequencing project: providing services to taxonomists for standard genome sequencing and annotation.</title>
        <authorList>
            <consortium name="The Broad Institute Genomics Platform"/>
            <consortium name="The Broad Institute Genome Sequencing Center for Infectious Disease"/>
            <person name="Wu L."/>
            <person name="Ma J."/>
        </authorList>
    </citation>
    <scope>NUCLEOTIDE SEQUENCE [LARGE SCALE GENOMIC DNA]</scope>
    <source>
        <strain evidence="3">CGMCC 1.15180</strain>
    </source>
</reference>
<dbReference type="RefSeq" id="WP_031051724.1">
    <property type="nucleotide sequence ID" value="NZ_JBHSPX010000001.1"/>
</dbReference>
<feature type="chain" id="PRO_5046242766" description="Ig-like domain-containing protein" evidence="1">
    <location>
        <begin position="35"/>
        <end position="182"/>
    </location>
</feature>
<dbReference type="InterPro" id="IPR006311">
    <property type="entry name" value="TAT_signal"/>
</dbReference>
<dbReference type="PROSITE" id="PS51318">
    <property type="entry name" value="TAT"/>
    <property type="match status" value="1"/>
</dbReference>
<evidence type="ECO:0000313" key="3">
    <source>
        <dbReference type="Proteomes" id="UP001596139"/>
    </source>
</evidence>
<evidence type="ECO:0008006" key="4">
    <source>
        <dbReference type="Google" id="ProtNLM"/>
    </source>
</evidence>
<sequence>MSRSSRLSRASRLTAVAALLAAAGVPVASAPAHAVGTEVVCNGSQDQKYSPGLKLVATPQTFSETTTYDICRPLSELGIASGTSESTGKTPPMTCVDALRNNHVSKKITWNTGKTSTFTYDVTATHVGGQTVVTRTGTITSGAFAGQPAREVITGPTPDTLKCLKGGITERTGVATLTIFAL</sequence>
<protein>
    <recommendedName>
        <fullName evidence="4">Ig-like domain-containing protein</fullName>
    </recommendedName>
</protein>
<organism evidence="2 3">
    <name type="scientific">Streptomyces ochraceiscleroticus</name>
    <dbReference type="NCBI Taxonomy" id="47761"/>
    <lineage>
        <taxon>Bacteria</taxon>
        <taxon>Bacillati</taxon>
        <taxon>Actinomycetota</taxon>
        <taxon>Actinomycetes</taxon>
        <taxon>Kitasatosporales</taxon>
        <taxon>Streptomycetaceae</taxon>
        <taxon>Streptomyces</taxon>
    </lineage>
</organism>
<dbReference type="EMBL" id="JBHSPX010000001">
    <property type="protein sequence ID" value="MFC6061272.1"/>
    <property type="molecule type" value="Genomic_DNA"/>
</dbReference>
<gene>
    <name evidence="2" type="ORF">ACFP4F_01740</name>
</gene>